<dbReference type="EMBL" id="NMUH01001023">
    <property type="protein sequence ID" value="MQL88015.1"/>
    <property type="molecule type" value="Genomic_DNA"/>
</dbReference>
<feature type="compositionally biased region" description="Polar residues" evidence="2">
    <location>
        <begin position="171"/>
        <end position="181"/>
    </location>
</feature>
<gene>
    <name evidence="3" type="ORF">Taro_020569</name>
</gene>
<organism evidence="3 4">
    <name type="scientific">Colocasia esculenta</name>
    <name type="common">Wild taro</name>
    <name type="synonym">Arum esculentum</name>
    <dbReference type="NCBI Taxonomy" id="4460"/>
    <lineage>
        <taxon>Eukaryota</taxon>
        <taxon>Viridiplantae</taxon>
        <taxon>Streptophyta</taxon>
        <taxon>Embryophyta</taxon>
        <taxon>Tracheophyta</taxon>
        <taxon>Spermatophyta</taxon>
        <taxon>Magnoliopsida</taxon>
        <taxon>Liliopsida</taxon>
        <taxon>Araceae</taxon>
        <taxon>Aroideae</taxon>
        <taxon>Colocasieae</taxon>
        <taxon>Colocasia</taxon>
    </lineage>
</organism>
<proteinExistence type="predicted"/>
<dbReference type="Proteomes" id="UP000652761">
    <property type="component" value="Unassembled WGS sequence"/>
</dbReference>
<evidence type="ECO:0000313" key="3">
    <source>
        <dbReference type="EMBL" id="MQL88015.1"/>
    </source>
</evidence>
<evidence type="ECO:0000256" key="2">
    <source>
        <dbReference type="SAM" id="MobiDB-lite"/>
    </source>
</evidence>
<dbReference type="AlphaFoldDB" id="A0A843UWM2"/>
<comment type="caution">
    <text evidence="3">The sequence shown here is derived from an EMBL/GenBank/DDBJ whole genome shotgun (WGS) entry which is preliminary data.</text>
</comment>
<feature type="coiled-coil region" evidence="1">
    <location>
        <begin position="519"/>
        <end position="588"/>
    </location>
</feature>
<keyword evidence="1" id="KW-0175">Coiled coil</keyword>
<feature type="region of interest" description="Disordered" evidence="2">
    <location>
        <begin position="1"/>
        <end position="30"/>
    </location>
</feature>
<protein>
    <submittedName>
        <fullName evidence="3">Uncharacterized protein</fullName>
    </submittedName>
</protein>
<evidence type="ECO:0000313" key="4">
    <source>
        <dbReference type="Proteomes" id="UP000652761"/>
    </source>
</evidence>
<keyword evidence="4" id="KW-1185">Reference proteome</keyword>
<feature type="region of interest" description="Disordered" evidence="2">
    <location>
        <begin position="166"/>
        <end position="185"/>
    </location>
</feature>
<name>A0A843UWM2_COLES</name>
<accession>A0A843UWM2</accession>
<reference evidence="3" key="1">
    <citation type="submission" date="2017-07" db="EMBL/GenBank/DDBJ databases">
        <title>Taro Niue Genome Assembly and Annotation.</title>
        <authorList>
            <person name="Atibalentja N."/>
            <person name="Keating K."/>
            <person name="Fields C.J."/>
        </authorList>
    </citation>
    <scope>NUCLEOTIDE SEQUENCE</scope>
    <source>
        <strain evidence="3">Niue_2</strain>
        <tissue evidence="3">Leaf</tissue>
    </source>
</reference>
<sequence length="607" mass="66022">MRKTIAGVDESLQDQKWIRGPGEDRENPPMSNAWPTAVITAAQAREPARHPLDTPFEQVTHIGARTCCSEISRVVPRIRIDAPVRKPPAESVKGLSLKFGGHNPWDMKNQSMNSDQAQSVAIRTSAVSFSKSVKGLILKFGGQHPSSIENRPMNSDRAQPTAVRYKEQTRGFGSSPDSSSPVLPFQSRARKRYDRISGAWFSKSVKELSLKFWGQHPLDMESEPVNSDRAHISEVQNVMFKAAQRKTDTAGFDTVPRRSFAACLGHREGKKMLLWGSSMGPDLNMLASESQSEAVIEPFPAVAATPHKPPPVEAPSALAELALEGNDPLIEASHDGHLHAPIPSMTPAPAGDGAISSGPIATPTTTVEVQNVPLVGDTVSTAALPSSSHEVDVSLWSDVDAQVHLEVPSVVSSGIVDSFDFILKQQMSTLHSMVSQNPDISYEALKYVADKLTGALAFMGCPLAGWIERVTMLLKVVKRRHFIHHEMSDQLTALAIQQSEYEAVAEPLKASKEQRRSVAAKLSATSENLNAKVARLEAELTATKVELDGVALAQEQAEEALLLSESQAASAEEKVEEIRAQRNQLKEKASLLHLGILPLEDIFRDLA</sequence>
<evidence type="ECO:0000256" key="1">
    <source>
        <dbReference type="SAM" id="Coils"/>
    </source>
</evidence>